<dbReference type="InterPro" id="IPR006059">
    <property type="entry name" value="SBP"/>
</dbReference>
<feature type="chain" id="PRO_5019750882" evidence="6">
    <location>
        <begin position="25"/>
        <end position="413"/>
    </location>
</feature>
<dbReference type="EMBL" id="RCHT01000001">
    <property type="protein sequence ID" value="RLL14691.1"/>
    <property type="molecule type" value="Genomic_DNA"/>
</dbReference>
<evidence type="ECO:0000313" key="8">
    <source>
        <dbReference type="Proteomes" id="UP000276301"/>
    </source>
</evidence>
<dbReference type="Proteomes" id="UP000276301">
    <property type="component" value="Unassembled WGS sequence"/>
</dbReference>
<dbReference type="SUPFAM" id="SSF53850">
    <property type="entry name" value="Periplasmic binding protein-like II"/>
    <property type="match status" value="1"/>
</dbReference>
<dbReference type="PANTHER" id="PTHR30222:SF17">
    <property type="entry name" value="SPERMIDINE_PUTRESCINE-BINDING PERIPLASMIC PROTEIN"/>
    <property type="match status" value="1"/>
</dbReference>
<comment type="subcellular location">
    <subcellularLocation>
        <location evidence="1">Periplasm</location>
    </subcellularLocation>
</comment>
<evidence type="ECO:0000256" key="1">
    <source>
        <dbReference type="ARBA" id="ARBA00004418"/>
    </source>
</evidence>
<evidence type="ECO:0000313" key="7">
    <source>
        <dbReference type="EMBL" id="RLL14691.1"/>
    </source>
</evidence>
<evidence type="ECO:0000256" key="4">
    <source>
        <dbReference type="ARBA" id="ARBA00022764"/>
    </source>
</evidence>
<evidence type="ECO:0000256" key="6">
    <source>
        <dbReference type="SAM" id="SignalP"/>
    </source>
</evidence>
<keyword evidence="5" id="KW-0812">Transmembrane</keyword>
<evidence type="ECO:0000256" key="2">
    <source>
        <dbReference type="ARBA" id="ARBA00022448"/>
    </source>
</evidence>
<protein>
    <submittedName>
        <fullName evidence="7">Spermidine/putrescine ABC transporter substrate-binding protein</fullName>
    </submittedName>
</protein>
<dbReference type="Gene3D" id="3.40.190.10">
    <property type="entry name" value="Periplasmic binding protein-like II"/>
    <property type="match status" value="2"/>
</dbReference>
<dbReference type="Pfam" id="PF13416">
    <property type="entry name" value="SBP_bac_8"/>
    <property type="match status" value="1"/>
</dbReference>
<dbReference type="GO" id="GO:0019808">
    <property type="term" value="F:polyamine binding"/>
    <property type="evidence" value="ECO:0007669"/>
    <property type="project" value="InterPro"/>
</dbReference>
<proteinExistence type="predicted"/>
<dbReference type="CDD" id="cd13590">
    <property type="entry name" value="PBP2_PotD_PotF_like"/>
    <property type="match status" value="1"/>
</dbReference>
<comment type="caution">
    <text evidence="7">The sequence shown here is derived from an EMBL/GenBank/DDBJ whole genome shotgun (WGS) entry which is preliminary data.</text>
</comment>
<keyword evidence="5" id="KW-0472">Membrane</keyword>
<accession>A0A498D515</accession>
<feature type="transmembrane region" description="Helical" evidence="5">
    <location>
        <begin position="375"/>
        <end position="394"/>
    </location>
</feature>
<name>A0A498D515_9FIRM</name>
<dbReference type="InterPro" id="IPR001188">
    <property type="entry name" value="Sperm_putr-bd"/>
</dbReference>
<dbReference type="AlphaFoldDB" id="A0A498D515"/>
<reference evidence="7 8" key="1">
    <citation type="submission" date="2018-10" db="EMBL/GenBank/DDBJ databases">
        <title>Anaerotruncus faecis sp. nov., isolated from human feces.</title>
        <authorList>
            <person name="Wang Y.-J."/>
        </authorList>
    </citation>
    <scope>NUCLEOTIDE SEQUENCE [LARGE SCALE GENOMIC DNA]</scope>
    <source>
        <strain evidence="7 8">22A2-44</strain>
    </source>
</reference>
<keyword evidence="8" id="KW-1185">Reference proteome</keyword>
<dbReference type="PANTHER" id="PTHR30222">
    <property type="entry name" value="SPERMIDINE/PUTRESCINE-BINDING PERIPLASMIC PROTEIN"/>
    <property type="match status" value="1"/>
</dbReference>
<gene>
    <name evidence="7" type="ORF">D4A47_01545</name>
</gene>
<evidence type="ECO:0000256" key="3">
    <source>
        <dbReference type="ARBA" id="ARBA00022729"/>
    </source>
</evidence>
<keyword evidence="5" id="KW-1133">Transmembrane helix</keyword>
<keyword evidence="4" id="KW-0574">Periplasm</keyword>
<evidence type="ECO:0000256" key="5">
    <source>
        <dbReference type="SAM" id="Phobius"/>
    </source>
</evidence>
<keyword evidence="2" id="KW-0813">Transport</keyword>
<keyword evidence="3 6" id="KW-0732">Signal</keyword>
<organism evidence="7 8">
    <name type="scientific">Anaerotruncus massiliensis</name>
    <name type="common">ex Liu et al. 2021</name>
    <dbReference type="NCBI Taxonomy" id="2321404"/>
    <lineage>
        <taxon>Bacteria</taxon>
        <taxon>Bacillati</taxon>
        <taxon>Bacillota</taxon>
        <taxon>Clostridia</taxon>
        <taxon>Eubacteriales</taxon>
        <taxon>Oscillospiraceae</taxon>
        <taxon>Anaerotruncus</taxon>
    </lineage>
</organism>
<dbReference type="PRINTS" id="PR00909">
    <property type="entry name" value="SPERMDNBNDNG"/>
</dbReference>
<feature type="signal peptide" evidence="6">
    <location>
        <begin position="1"/>
        <end position="24"/>
    </location>
</feature>
<dbReference type="GO" id="GO:0015846">
    <property type="term" value="P:polyamine transport"/>
    <property type="evidence" value="ECO:0007669"/>
    <property type="project" value="InterPro"/>
</dbReference>
<dbReference type="GO" id="GO:0042597">
    <property type="term" value="C:periplasmic space"/>
    <property type="evidence" value="ECO:0007669"/>
    <property type="project" value="UniProtKB-SubCell"/>
</dbReference>
<sequence length="413" mass="46326">MKKRFLSLALAAALLLALPLPAFAEVEVSDTAYYERFRGKNVSINVHNWGEYISDGSDEGMDVISEFEALTGIKVNYTTFATNEELYARLKSGGANYDVVIPSDYAIARMIHEGMLEELDFDNIPNIKNISESFLDPIYDPGGKYSVPYTWGTVGVIYNTQMVDEEDLGSWDLLWNEKYLGEILMFSNPRDAFAIALKRLGYSMNPTREEELRDATDSLKDQKLLVQAYVMDEIFDKMLGGEAAIAPYYAGDAITMMADNPDLSYFVPEEGTNRFVDAAVIPVGAKNKEAAEMFINFLLEPEVGAANAEYIGYSSPNDAALELMDPEVTGDPIAYPPDEVIEKTEFFIELSPEMSLAMDKMWTEVLSSDEAYSKWLIPIMMLVAVAASVSINLLRSWRKRRDREYADRPVKKG</sequence>